<dbReference type="PANTHER" id="PTHR43409">
    <property type="entry name" value="ANAEROBIC MAGNESIUM-PROTOPORPHYRIN IX MONOMETHYL ESTER CYCLASE-RELATED"/>
    <property type="match status" value="1"/>
</dbReference>
<organism evidence="10 11">
    <name type="scientific">Candidatus Thiomargarita nelsonii</name>
    <dbReference type="NCBI Taxonomy" id="1003181"/>
    <lineage>
        <taxon>Bacteria</taxon>
        <taxon>Pseudomonadati</taxon>
        <taxon>Pseudomonadota</taxon>
        <taxon>Gammaproteobacteria</taxon>
        <taxon>Thiotrichales</taxon>
        <taxon>Thiotrichaceae</taxon>
        <taxon>Thiomargarita</taxon>
    </lineage>
</organism>
<comment type="cofactor">
    <cofactor evidence="1">
        <name>[4Fe-4S] cluster</name>
        <dbReference type="ChEBI" id="CHEBI:49883"/>
    </cofactor>
</comment>
<keyword evidence="2" id="KW-0489">Methyltransferase</keyword>
<dbReference type="InterPro" id="IPR006158">
    <property type="entry name" value="Cobalamin-bd"/>
</dbReference>
<dbReference type="InterPro" id="IPR007197">
    <property type="entry name" value="rSAM"/>
</dbReference>
<dbReference type="SMART" id="SM00729">
    <property type="entry name" value="Elp3"/>
    <property type="match status" value="1"/>
</dbReference>
<dbReference type="InterPro" id="IPR058240">
    <property type="entry name" value="rSAM_sf"/>
</dbReference>
<dbReference type="PROSITE" id="PS51332">
    <property type="entry name" value="B12_BINDING"/>
    <property type="match status" value="1"/>
</dbReference>
<comment type="caution">
    <text evidence="10">The sequence shown here is derived from an EMBL/GenBank/DDBJ whole genome shotgun (WGS) entry which is preliminary data.</text>
</comment>
<dbReference type="Gene3D" id="3.80.30.20">
    <property type="entry name" value="tm_1862 like domain"/>
    <property type="match status" value="1"/>
</dbReference>
<name>A0A176S7Y2_9GAMM</name>
<keyword evidence="6" id="KW-0408">Iron</keyword>
<dbReference type="Proteomes" id="UP000076962">
    <property type="component" value="Unassembled WGS sequence"/>
</dbReference>
<protein>
    <submittedName>
        <fullName evidence="10">Radical SAM domain-containing protein</fullName>
    </submittedName>
</protein>
<sequence length="544" mass="63641">MGGTYKMARYDNLDCIIIGYNDIGFQVVENNLRKMQAYSGTYRQLKTNSVYFRGVRTPYMDVLNQILKETTGQDRHFHVCELPSLGVSYLKSFLRKRQFKVEIINFFNYEKDRLLDLLVQSPSAVAITTTFYVDNSPIIDIINFVRHHSPQTKIIVGGPHIYNICSGYDSKTQHLNFKRIGADIYVYDSQGETTLSYILRELRNQKKQNFSDIPNLIYTFDNNTFHRTKRMIESNDMDENSVEWRYFRREFYTPTTQTRTARSCAFKCSFCQYPVVAGPLNFTSLKVVEDELKMFHASGVKNIIFIDDTFNVPLRRFKEICRMMIRYKFDFNWFSYFRCSHSDDETFDLMRDSGCKGVFLGIESGDQTILNNMNKFAKIDKYKYGIHKLKERGITTFVSIIVGFPGETEETLRNTINFLEESSPAFYRAELYYYAKKTPIHKHAEKHGLIGEGYSWKHNSMDWKVASNMVELMYKTIRGSVVLPSYMFYFWAIPYLMGKGISLEQITGFTSIAQEMLVQSFNNDKIPETSEQERRLASIFRKSS</sequence>
<feature type="domain" description="Radical SAM core" evidence="9">
    <location>
        <begin position="250"/>
        <end position="484"/>
    </location>
</feature>
<dbReference type="PANTHER" id="PTHR43409:SF7">
    <property type="entry name" value="BLL1977 PROTEIN"/>
    <property type="match status" value="1"/>
</dbReference>
<dbReference type="GO" id="GO:0003824">
    <property type="term" value="F:catalytic activity"/>
    <property type="evidence" value="ECO:0007669"/>
    <property type="project" value="InterPro"/>
</dbReference>
<dbReference type="InterPro" id="IPR023404">
    <property type="entry name" value="rSAM_horseshoe"/>
</dbReference>
<dbReference type="InterPro" id="IPR034466">
    <property type="entry name" value="Methyltransferase_Class_B"/>
</dbReference>
<proteinExistence type="predicted"/>
<dbReference type="CDD" id="cd01335">
    <property type="entry name" value="Radical_SAM"/>
    <property type="match status" value="1"/>
</dbReference>
<dbReference type="AlphaFoldDB" id="A0A176S7Y2"/>
<dbReference type="InterPro" id="IPR051198">
    <property type="entry name" value="BchE-like"/>
</dbReference>
<dbReference type="SUPFAM" id="SSF102114">
    <property type="entry name" value="Radical SAM enzymes"/>
    <property type="match status" value="1"/>
</dbReference>
<dbReference type="EMBL" id="LUTY01000001">
    <property type="protein sequence ID" value="OAD24140.1"/>
    <property type="molecule type" value="Genomic_DNA"/>
</dbReference>
<reference evidence="10 11" key="1">
    <citation type="submission" date="2016-05" db="EMBL/GenBank/DDBJ databases">
        <title>Single-cell genome of chain-forming Candidatus Thiomargarita nelsonii and comparison to other large sulfur-oxidizing bacteria.</title>
        <authorList>
            <person name="Winkel M."/>
            <person name="Salman V."/>
            <person name="Woyke T."/>
            <person name="Schulz-Vogt H."/>
            <person name="Richter M."/>
            <person name="Flood B."/>
            <person name="Bailey J."/>
            <person name="Amann R."/>
            <person name="Mussmann M."/>
        </authorList>
    </citation>
    <scope>NUCLEOTIDE SEQUENCE [LARGE SCALE GENOMIC DNA]</scope>
    <source>
        <strain evidence="10 11">THI036</strain>
    </source>
</reference>
<dbReference type="PROSITE" id="PS51918">
    <property type="entry name" value="RADICAL_SAM"/>
    <property type="match status" value="1"/>
</dbReference>
<evidence type="ECO:0000313" key="11">
    <source>
        <dbReference type="Proteomes" id="UP000076962"/>
    </source>
</evidence>
<gene>
    <name evidence="10" type="ORF">THIOM_000008</name>
</gene>
<evidence type="ECO:0000256" key="1">
    <source>
        <dbReference type="ARBA" id="ARBA00001966"/>
    </source>
</evidence>
<evidence type="ECO:0000259" key="9">
    <source>
        <dbReference type="PROSITE" id="PS51918"/>
    </source>
</evidence>
<keyword evidence="4" id="KW-0949">S-adenosyl-L-methionine</keyword>
<evidence type="ECO:0000256" key="7">
    <source>
        <dbReference type="ARBA" id="ARBA00023014"/>
    </source>
</evidence>
<dbReference type="InterPro" id="IPR006638">
    <property type="entry name" value="Elp3/MiaA/NifB-like_rSAM"/>
</dbReference>
<accession>A0A176S7Y2</accession>
<dbReference type="Gene3D" id="3.40.50.280">
    <property type="entry name" value="Cobalamin-binding domain"/>
    <property type="match status" value="1"/>
</dbReference>
<feature type="domain" description="B12-binding" evidence="8">
    <location>
        <begin position="63"/>
        <end position="209"/>
    </location>
</feature>
<evidence type="ECO:0000256" key="5">
    <source>
        <dbReference type="ARBA" id="ARBA00022723"/>
    </source>
</evidence>
<dbReference type="SFLD" id="SFLDG01082">
    <property type="entry name" value="B12-binding_domain_containing"/>
    <property type="match status" value="1"/>
</dbReference>
<evidence type="ECO:0000256" key="6">
    <source>
        <dbReference type="ARBA" id="ARBA00023004"/>
    </source>
</evidence>
<dbReference type="GO" id="GO:0046872">
    <property type="term" value="F:metal ion binding"/>
    <property type="evidence" value="ECO:0007669"/>
    <property type="project" value="UniProtKB-KW"/>
</dbReference>
<evidence type="ECO:0000256" key="2">
    <source>
        <dbReference type="ARBA" id="ARBA00022603"/>
    </source>
</evidence>
<dbReference type="GO" id="GO:0031419">
    <property type="term" value="F:cobalamin binding"/>
    <property type="evidence" value="ECO:0007669"/>
    <property type="project" value="InterPro"/>
</dbReference>
<keyword evidence="5" id="KW-0479">Metal-binding</keyword>
<evidence type="ECO:0000313" key="10">
    <source>
        <dbReference type="EMBL" id="OAD24140.1"/>
    </source>
</evidence>
<dbReference type="GO" id="GO:0051539">
    <property type="term" value="F:4 iron, 4 sulfur cluster binding"/>
    <property type="evidence" value="ECO:0007669"/>
    <property type="project" value="UniProtKB-KW"/>
</dbReference>
<dbReference type="Pfam" id="PF04055">
    <property type="entry name" value="Radical_SAM"/>
    <property type="match status" value="1"/>
</dbReference>
<keyword evidence="11" id="KW-1185">Reference proteome</keyword>
<evidence type="ECO:0000256" key="4">
    <source>
        <dbReference type="ARBA" id="ARBA00022691"/>
    </source>
</evidence>
<keyword evidence="7" id="KW-0411">Iron-sulfur</keyword>
<dbReference type="InterPro" id="IPR031003">
    <property type="entry name" value="BcpD_PhpK_rSAM"/>
</dbReference>
<dbReference type="PATRIC" id="fig|1003181.4.peg.11"/>
<evidence type="ECO:0000259" key="8">
    <source>
        <dbReference type="PROSITE" id="PS51332"/>
    </source>
</evidence>
<dbReference type="SFLD" id="SFLDS00029">
    <property type="entry name" value="Radical_SAM"/>
    <property type="match status" value="1"/>
</dbReference>
<dbReference type="SFLD" id="SFLDG01123">
    <property type="entry name" value="methyltransferase_(Class_B)"/>
    <property type="match status" value="1"/>
</dbReference>
<evidence type="ECO:0000256" key="3">
    <source>
        <dbReference type="ARBA" id="ARBA00022679"/>
    </source>
</evidence>
<keyword evidence="3" id="KW-0808">Transferase</keyword>
<dbReference type="NCBIfam" id="TIGR04479">
    <property type="entry name" value="bcpD_PhpK_rSAM"/>
    <property type="match status" value="1"/>
</dbReference>